<organism evidence="2 3">
    <name type="scientific">Aerococcus urinaeequi</name>
    <dbReference type="NCBI Taxonomy" id="51665"/>
    <lineage>
        <taxon>Bacteria</taxon>
        <taxon>Bacillati</taxon>
        <taxon>Bacillota</taxon>
        <taxon>Bacilli</taxon>
        <taxon>Lactobacillales</taxon>
        <taxon>Aerococcaceae</taxon>
        <taxon>Aerococcus</taxon>
    </lineage>
</organism>
<dbReference type="AlphaFoldDB" id="A0AAE9XHZ3"/>
<proteinExistence type="predicted"/>
<dbReference type="Pfam" id="PF07859">
    <property type="entry name" value="Abhydrolase_3"/>
    <property type="match status" value="1"/>
</dbReference>
<sequence length="48" mass="5247">MILKRYLYLIEEKGIAPQNIAILGDSTGGALAASFMQQLGDHELPFPD</sequence>
<protein>
    <submittedName>
        <fullName evidence="2">Alpha/beta hydrolase fold domain-containing protein</fullName>
    </submittedName>
</protein>
<dbReference type="Proteomes" id="UP001179483">
    <property type="component" value="Chromosome"/>
</dbReference>
<dbReference type="GO" id="GO:0016787">
    <property type="term" value="F:hydrolase activity"/>
    <property type="evidence" value="ECO:0007669"/>
    <property type="project" value="UniProtKB-KW"/>
</dbReference>
<dbReference type="InterPro" id="IPR029058">
    <property type="entry name" value="AB_hydrolase_fold"/>
</dbReference>
<dbReference type="Gene3D" id="3.40.50.1820">
    <property type="entry name" value="alpha/beta hydrolase"/>
    <property type="match status" value="1"/>
</dbReference>
<feature type="domain" description="Alpha/beta hydrolase fold-3" evidence="1">
    <location>
        <begin position="11"/>
        <end position="45"/>
    </location>
</feature>
<dbReference type="RefSeq" id="WP_271735442.1">
    <property type="nucleotide sequence ID" value="NZ_CP116590.1"/>
</dbReference>
<keyword evidence="2" id="KW-0378">Hydrolase</keyword>
<dbReference type="InterPro" id="IPR013094">
    <property type="entry name" value="AB_hydrolase_3"/>
</dbReference>
<accession>A0AAE9XHZ3</accession>
<dbReference type="EMBL" id="CP116590">
    <property type="protein sequence ID" value="WCG37166.1"/>
    <property type="molecule type" value="Genomic_DNA"/>
</dbReference>
<evidence type="ECO:0000313" key="3">
    <source>
        <dbReference type="Proteomes" id="UP001179483"/>
    </source>
</evidence>
<evidence type="ECO:0000313" key="2">
    <source>
        <dbReference type="EMBL" id="WCG37166.1"/>
    </source>
</evidence>
<reference evidence="2" key="1">
    <citation type="submission" date="2023-01" db="EMBL/GenBank/DDBJ databases">
        <title>Oxazolidinone resistance genes in florfenicol resistant enterococci from beef cattle and veal calves at slaughter.</title>
        <authorList>
            <person name="Biggel M."/>
        </authorList>
    </citation>
    <scope>NUCLEOTIDE SEQUENCE</scope>
    <source>
        <strain evidence="2">K79-1</strain>
    </source>
</reference>
<gene>
    <name evidence="2" type="ORF">PML80_06460</name>
</gene>
<dbReference type="SUPFAM" id="SSF53474">
    <property type="entry name" value="alpha/beta-Hydrolases"/>
    <property type="match status" value="1"/>
</dbReference>
<name>A0AAE9XHZ3_9LACT</name>
<evidence type="ECO:0000259" key="1">
    <source>
        <dbReference type="Pfam" id="PF07859"/>
    </source>
</evidence>